<evidence type="ECO:0000256" key="8">
    <source>
        <dbReference type="ARBA" id="ARBA00023049"/>
    </source>
</evidence>
<dbReference type="Pfam" id="PF01551">
    <property type="entry name" value="Peptidase_M23"/>
    <property type="match status" value="1"/>
</dbReference>
<comment type="cofactor">
    <cofactor evidence="1">
        <name>Zn(2+)</name>
        <dbReference type="ChEBI" id="CHEBI:29105"/>
    </cofactor>
</comment>
<keyword evidence="12" id="KW-1185">Reference proteome</keyword>
<accession>A0ABU8Q4Q6</accession>
<dbReference type="EC" id="3.4.-.-" evidence="11"/>
<dbReference type="RefSeq" id="WP_132882639.1">
    <property type="nucleotide sequence ID" value="NZ_JBBGZA010000001.1"/>
</dbReference>
<dbReference type="InterPro" id="IPR045834">
    <property type="entry name" value="Csd3_N2"/>
</dbReference>
<keyword evidence="8" id="KW-0482">Metalloprotease</keyword>
<dbReference type="InterPro" id="IPR011055">
    <property type="entry name" value="Dup_hybrid_motif"/>
</dbReference>
<dbReference type="Proteomes" id="UP001380365">
    <property type="component" value="Unassembled WGS sequence"/>
</dbReference>
<keyword evidence="6 11" id="KW-0378">Hydrolase</keyword>
<dbReference type="InterPro" id="IPR050570">
    <property type="entry name" value="Cell_wall_metabolism_enzyme"/>
</dbReference>
<dbReference type="Pfam" id="PF19425">
    <property type="entry name" value="Csd3_N2"/>
    <property type="match status" value="1"/>
</dbReference>
<comment type="caution">
    <text evidence="11">The sequence shown here is derived from an EMBL/GenBank/DDBJ whole genome shotgun (WGS) entry which is preliminary data.</text>
</comment>
<evidence type="ECO:0000259" key="10">
    <source>
        <dbReference type="Pfam" id="PF19425"/>
    </source>
</evidence>
<dbReference type="GO" id="GO:0016787">
    <property type="term" value="F:hydrolase activity"/>
    <property type="evidence" value="ECO:0007669"/>
    <property type="project" value="UniProtKB-KW"/>
</dbReference>
<evidence type="ECO:0000256" key="7">
    <source>
        <dbReference type="ARBA" id="ARBA00022833"/>
    </source>
</evidence>
<keyword evidence="5" id="KW-0732">Signal</keyword>
<dbReference type="Gene3D" id="3.10.450.350">
    <property type="match status" value="1"/>
</dbReference>
<reference evidence="11 12" key="1">
    <citation type="submission" date="2023-12" db="EMBL/GenBank/DDBJ databases">
        <title>Gut-associated functions are favored during microbiome assembly across C. elegans life.</title>
        <authorList>
            <person name="Zimmermann J."/>
        </authorList>
    </citation>
    <scope>NUCLEOTIDE SEQUENCE [LARGE SCALE GENOMIC DNA]</scope>
    <source>
        <strain evidence="11 12">JUb134</strain>
    </source>
</reference>
<evidence type="ECO:0000313" key="11">
    <source>
        <dbReference type="EMBL" id="MEJ5093970.1"/>
    </source>
</evidence>
<organism evidence="11 12">
    <name type="scientific">Sphingomonas molluscorum</name>
    <dbReference type="NCBI Taxonomy" id="418184"/>
    <lineage>
        <taxon>Bacteria</taxon>
        <taxon>Pseudomonadati</taxon>
        <taxon>Pseudomonadota</taxon>
        <taxon>Alphaproteobacteria</taxon>
        <taxon>Sphingomonadales</taxon>
        <taxon>Sphingomonadaceae</taxon>
        <taxon>Sphingomonas</taxon>
    </lineage>
</organism>
<evidence type="ECO:0000313" key="12">
    <source>
        <dbReference type="Proteomes" id="UP001380365"/>
    </source>
</evidence>
<comment type="subcellular location">
    <subcellularLocation>
        <location evidence="2">Cell envelope</location>
    </subcellularLocation>
</comment>
<evidence type="ECO:0000256" key="1">
    <source>
        <dbReference type="ARBA" id="ARBA00001947"/>
    </source>
</evidence>
<protein>
    <submittedName>
        <fullName evidence="11">M23 family metallopeptidase</fullName>
        <ecNumber evidence="11">3.4.-.-</ecNumber>
    </submittedName>
</protein>
<gene>
    <name evidence="11" type="ORF">WH159_05400</name>
</gene>
<keyword evidence="7" id="KW-0862">Zinc</keyword>
<keyword evidence="3" id="KW-0645">Protease</keyword>
<sequence>MFLRSDHELQFAGGASARSFGRMEAPARAATLGDRLQLRFPHFELAPDLGSQIGSREWWRGAATCAALLAVGWMLSPGIGRPIRAAVPAALDGRDWEEARAQAFGARALGATSGMRMAATAGVRPLADTPERPILELTATLGNGGGLAGVLKRSGVGAEDAARAVALIGSRVSPGELNPGTRLDITLGRRETKAQPRPLEKLAFRARFDLALELARAEGGLALKPIPIAIDHTPLRVQGRVGSSLYHAARAAGAPAKAVEAYIKSLSTRVPMGRVGGNDRFDIIIERQRAETGEVQLGKLLYAGLDQGKRSVRLLRWEEGSKVQWYDPKGIGQRRGGMTMPINGRLTSNFGWRVHPLLRFRRLHKGLDIAAPTGTPIRAAADGVVARAGRAGGYGNFVKLNHNGGLATGYGHMSRIAVRAGQRVRQGSVIGYVGSTGISTGPHLHYELWKNGAAVNPRSVSLASVQQLSGEDLRRFKATYARLMAVPTGAAKAD</sequence>
<evidence type="ECO:0000256" key="4">
    <source>
        <dbReference type="ARBA" id="ARBA00022723"/>
    </source>
</evidence>
<dbReference type="SUPFAM" id="SSF51261">
    <property type="entry name" value="Duplicated hybrid motif"/>
    <property type="match status" value="1"/>
</dbReference>
<dbReference type="CDD" id="cd12797">
    <property type="entry name" value="M23_peptidase"/>
    <property type="match status" value="1"/>
</dbReference>
<evidence type="ECO:0000256" key="3">
    <source>
        <dbReference type="ARBA" id="ARBA00022670"/>
    </source>
</evidence>
<dbReference type="InterPro" id="IPR016047">
    <property type="entry name" value="M23ase_b-sheet_dom"/>
</dbReference>
<evidence type="ECO:0000256" key="6">
    <source>
        <dbReference type="ARBA" id="ARBA00022801"/>
    </source>
</evidence>
<evidence type="ECO:0000256" key="2">
    <source>
        <dbReference type="ARBA" id="ARBA00004196"/>
    </source>
</evidence>
<feature type="domain" description="M23ase beta-sheet core" evidence="9">
    <location>
        <begin position="363"/>
        <end position="457"/>
    </location>
</feature>
<name>A0ABU8Q4Q6_9SPHN</name>
<dbReference type="Gene3D" id="2.70.70.10">
    <property type="entry name" value="Glucose Permease (Domain IIA)"/>
    <property type="match status" value="1"/>
</dbReference>
<evidence type="ECO:0000259" key="9">
    <source>
        <dbReference type="Pfam" id="PF01551"/>
    </source>
</evidence>
<dbReference type="EMBL" id="JBBGZA010000001">
    <property type="protein sequence ID" value="MEJ5093970.1"/>
    <property type="molecule type" value="Genomic_DNA"/>
</dbReference>
<proteinExistence type="predicted"/>
<keyword evidence="4" id="KW-0479">Metal-binding</keyword>
<dbReference type="PANTHER" id="PTHR21666">
    <property type="entry name" value="PEPTIDASE-RELATED"/>
    <property type="match status" value="1"/>
</dbReference>
<feature type="domain" description="Csd3-like second N-terminal" evidence="10">
    <location>
        <begin position="235"/>
        <end position="349"/>
    </location>
</feature>
<evidence type="ECO:0000256" key="5">
    <source>
        <dbReference type="ARBA" id="ARBA00022729"/>
    </source>
</evidence>
<dbReference type="PANTHER" id="PTHR21666:SF289">
    <property type="entry name" value="L-ALA--D-GLU ENDOPEPTIDASE"/>
    <property type="match status" value="1"/>
</dbReference>